<evidence type="ECO:0000256" key="1">
    <source>
        <dbReference type="SAM" id="Phobius"/>
    </source>
</evidence>
<dbReference type="OrthoDB" id="1841587at2"/>
<dbReference type="AlphaFoldDB" id="A0A401FM61"/>
<dbReference type="EMBL" id="BEXA01000003">
    <property type="protein sequence ID" value="GAY73406.1"/>
    <property type="molecule type" value="Genomic_DNA"/>
</dbReference>
<protein>
    <recommendedName>
        <fullName evidence="4">1-acyl-sn-glycerol-3-phosphate acyltransferase</fullName>
    </recommendedName>
</protein>
<dbReference type="Proteomes" id="UP000286974">
    <property type="component" value="Unassembled WGS sequence"/>
</dbReference>
<evidence type="ECO:0000313" key="2">
    <source>
        <dbReference type="EMBL" id="GAY73406.1"/>
    </source>
</evidence>
<keyword evidence="1" id="KW-1133">Transmembrane helix</keyword>
<reference evidence="2 3" key="1">
    <citation type="submission" date="2017-11" db="EMBL/GenBank/DDBJ databases">
        <title>Draft Genome Sequence of Lactobacillus curieae NBRC 111893 isolated from Koso, a Japanese sugar-Vegetable Fermented Beverage.</title>
        <authorList>
            <person name="Chiou T.Y."/>
            <person name="Oshima K."/>
            <person name="Suda W."/>
            <person name="Hattori M."/>
            <person name="Takahashi T."/>
        </authorList>
    </citation>
    <scope>NUCLEOTIDE SEQUENCE [LARGE SCALE GENOMIC DNA]</scope>
    <source>
        <strain evidence="2 3">NBRC111893</strain>
    </source>
</reference>
<gene>
    <name evidence="2" type="ORF">NBRC111893_1552</name>
</gene>
<keyword evidence="1" id="KW-0472">Membrane</keyword>
<accession>A0A401FM61</accession>
<evidence type="ECO:0000313" key="3">
    <source>
        <dbReference type="Proteomes" id="UP000286974"/>
    </source>
</evidence>
<dbReference type="RefSeq" id="WP_125008400.1">
    <property type="nucleotide sequence ID" value="NZ_BEXA01000003.1"/>
</dbReference>
<keyword evidence="3" id="KW-1185">Reference proteome</keyword>
<evidence type="ECO:0008006" key="4">
    <source>
        <dbReference type="Google" id="ProtNLM"/>
    </source>
</evidence>
<feature type="transmembrane region" description="Helical" evidence="1">
    <location>
        <begin position="39"/>
        <end position="63"/>
    </location>
</feature>
<sequence>MAHKEQRTIFYRNFTDDVVTLAHQEYQTPANFRYHHSKLFALASYLLQTIVRIIAAPLGLWIMHTRIKNKVILKPYRNQAVYIYGNHTAPLGDVFKPFRIAHRLNIIVAPANLKLPILGPLLPMGGAIPIPNSLHQYRGFLNEIANSIDHQKTLFIYPEAHVWPYSTIIRPFDDASFRYPIQNPAPVFCMTTTYQKSRWHKKPEAIVYLDGPFYPDENLSLKQQQRQLRDAVFNQMTKRSKLNNYEYIKYMKR</sequence>
<organism evidence="2 3">
    <name type="scientific">Lentilactobacillus kosonis</name>
    <dbReference type="NCBI Taxonomy" id="2810561"/>
    <lineage>
        <taxon>Bacteria</taxon>
        <taxon>Bacillati</taxon>
        <taxon>Bacillota</taxon>
        <taxon>Bacilli</taxon>
        <taxon>Lactobacillales</taxon>
        <taxon>Lactobacillaceae</taxon>
        <taxon>Lentilactobacillus</taxon>
    </lineage>
</organism>
<proteinExistence type="predicted"/>
<name>A0A401FM61_9LACO</name>
<keyword evidence="1" id="KW-0812">Transmembrane</keyword>
<comment type="caution">
    <text evidence="2">The sequence shown here is derived from an EMBL/GenBank/DDBJ whole genome shotgun (WGS) entry which is preliminary data.</text>
</comment>